<dbReference type="InterPro" id="IPR006115">
    <property type="entry name" value="6PGDH_NADP-bd"/>
</dbReference>
<evidence type="ECO:0000313" key="3">
    <source>
        <dbReference type="EMBL" id="SFB85950.1"/>
    </source>
</evidence>
<keyword evidence="4" id="KW-1185">Reference proteome</keyword>
<dbReference type="InterPro" id="IPR036291">
    <property type="entry name" value="NAD(P)-bd_dom_sf"/>
</dbReference>
<organism evidence="3 4">
    <name type="scientific">Nocardioides terrae</name>
    <dbReference type="NCBI Taxonomy" id="574651"/>
    <lineage>
        <taxon>Bacteria</taxon>
        <taxon>Bacillati</taxon>
        <taxon>Actinomycetota</taxon>
        <taxon>Actinomycetes</taxon>
        <taxon>Propionibacteriales</taxon>
        <taxon>Nocardioidaceae</taxon>
        <taxon>Nocardioides</taxon>
    </lineage>
</organism>
<dbReference type="STRING" id="574651.SAMN04487968_10260"/>
<dbReference type="Pfam" id="PF14833">
    <property type="entry name" value="NAD_binding_11"/>
    <property type="match status" value="1"/>
</dbReference>
<dbReference type="SUPFAM" id="SSF51735">
    <property type="entry name" value="NAD(P)-binding Rossmann-fold domains"/>
    <property type="match status" value="1"/>
</dbReference>
<dbReference type="GO" id="GO:0050661">
    <property type="term" value="F:NADP binding"/>
    <property type="evidence" value="ECO:0007669"/>
    <property type="project" value="InterPro"/>
</dbReference>
<reference evidence="3 4" key="1">
    <citation type="submission" date="2016-10" db="EMBL/GenBank/DDBJ databases">
        <authorList>
            <person name="de Groot N.N."/>
        </authorList>
    </citation>
    <scope>NUCLEOTIDE SEQUENCE [LARGE SCALE GENOMIC DNA]</scope>
    <source>
        <strain evidence="3 4">CGMCC 1.7056</strain>
    </source>
</reference>
<dbReference type="PANTHER" id="PTHR43060">
    <property type="entry name" value="3-HYDROXYISOBUTYRATE DEHYDROGENASE-LIKE 1, MITOCHONDRIAL-RELATED"/>
    <property type="match status" value="1"/>
</dbReference>
<dbReference type="InterPro" id="IPR013328">
    <property type="entry name" value="6PGD_dom2"/>
</dbReference>
<accession>A0A1I1ELY8</accession>
<protein>
    <submittedName>
        <fullName evidence="3">3-hydroxyisobutyrate dehydrogenase</fullName>
    </submittedName>
</protein>
<proteinExistence type="predicted"/>
<feature type="domain" description="3-hydroxyisobutyrate dehydrogenase-like NAD-binding" evidence="2">
    <location>
        <begin position="166"/>
        <end position="259"/>
    </location>
</feature>
<evidence type="ECO:0000313" key="4">
    <source>
        <dbReference type="Proteomes" id="UP000198832"/>
    </source>
</evidence>
<dbReference type="GO" id="GO:0051287">
    <property type="term" value="F:NAD binding"/>
    <property type="evidence" value="ECO:0007669"/>
    <property type="project" value="InterPro"/>
</dbReference>
<dbReference type="RefSeq" id="WP_091120132.1">
    <property type="nucleotide sequence ID" value="NZ_FOLB01000002.1"/>
</dbReference>
<dbReference type="AlphaFoldDB" id="A0A1I1ELY8"/>
<feature type="domain" description="6-phosphogluconate dehydrogenase NADP-binding" evidence="1">
    <location>
        <begin position="8"/>
        <end position="163"/>
    </location>
</feature>
<dbReference type="Proteomes" id="UP000198832">
    <property type="component" value="Unassembled WGS sequence"/>
</dbReference>
<dbReference type="InterPro" id="IPR008927">
    <property type="entry name" value="6-PGluconate_DH-like_C_sf"/>
</dbReference>
<dbReference type="EMBL" id="FOLB01000002">
    <property type="protein sequence ID" value="SFB85950.1"/>
    <property type="molecule type" value="Genomic_DNA"/>
</dbReference>
<dbReference type="OrthoDB" id="3185659at2"/>
<dbReference type="InterPro" id="IPR029154">
    <property type="entry name" value="HIBADH-like_NADP-bd"/>
</dbReference>
<dbReference type="Gene3D" id="1.10.1040.10">
    <property type="entry name" value="N-(1-d-carboxylethyl)-l-norvaline Dehydrogenase, domain 2"/>
    <property type="match status" value="1"/>
</dbReference>
<dbReference type="Gene3D" id="3.40.50.720">
    <property type="entry name" value="NAD(P)-binding Rossmann-like Domain"/>
    <property type="match status" value="1"/>
</dbReference>
<dbReference type="PANTHER" id="PTHR43060:SF15">
    <property type="entry name" value="3-HYDROXYISOBUTYRATE DEHYDROGENASE-LIKE 1, MITOCHONDRIAL-RELATED"/>
    <property type="match status" value="1"/>
</dbReference>
<evidence type="ECO:0000259" key="1">
    <source>
        <dbReference type="Pfam" id="PF03446"/>
    </source>
</evidence>
<evidence type="ECO:0000259" key="2">
    <source>
        <dbReference type="Pfam" id="PF14833"/>
    </source>
</evidence>
<dbReference type="SUPFAM" id="SSF48179">
    <property type="entry name" value="6-phosphogluconate dehydrogenase C-terminal domain-like"/>
    <property type="match status" value="1"/>
</dbReference>
<name>A0A1I1ELY8_9ACTN</name>
<dbReference type="Pfam" id="PF03446">
    <property type="entry name" value="NAD_binding_2"/>
    <property type="match status" value="1"/>
</dbReference>
<sequence length="283" mass="29963">MTITTADKVGIVGLGAMGLPIVKYLTEAGFTVLCRDLSQEALDQASALGGISVSTAAELAPCRALLVFVPTDEDVASVAKEFAAVAEPGAIFVIHASVRTQTCKDLTAELAPAGIKVVDAALTGGVRGARDGEINLMVGGEAEDVAALAPVFAPWTSHVNHLGPSGNGQIGKTVNNMIHWGEIVTIIEALSLGLELGISPEQMRPALANGPTDSRTLHDLEDMRFTWYEKDTDNALAMADQIDRTLYFTPIVREFMRGINVENVAALLGGKDVVELRELLLED</sequence>
<gene>
    <name evidence="3" type="ORF">SAMN04487968_10260</name>
</gene>